<dbReference type="OrthoDB" id="9762614at2"/>
<dbReference type="SUPFAM" id="SSF48208">
    <property type="entry name" value="Six-hairpin glycosidases"/>
    <property type="match status" value="1"/>
</dbReference>
<dbReference type="PIRSF" id="PIRSF006402">
    <property type="entry name" value="UCP006402_thioredoxin"/>
    <property type="match status" value="1"/>
</dbReference>
<dbReference type="Gene3D" id="1.50.10.10">
    <property type="match status" value="1"/>
</dbReference>
<dbReference type="InterPro" id="IPR012341">
    <property type="entry name" value="6hp_glycosidase-like_sf"/>
</dbReference>
<dbReference type="InterPro" id="IPR036249">
    <property type="entry name" value="Thioredoxin-like_sf"/>
</dbReference>
<evidence type="ECO:0000313" key="3">
    <source>
        <dbReference type="Proteomes" id="UP000031637"/>
    </source>
</evidence>
<sequence>MSTLVNRLAAETSPYLLQHAENPVHWQPWDETSLALARRENRPILLSIGYSACHWCHVMAHESFENADVAAVMNRLFVNIKVDREERPDLDQIYQTAHQMLTQRTGGWPLTMFLAPDGTPFFGGTYFPREPRYGLPGFADLCERVAETFQGRRGDIESQNAELRRALAGTVPATEAAADFDPKPLADAEQSLAHAFDPAHGGFGGAPKFPHPTDLAFLLRRGDAASRRMALTTLTRMSEGGIYDQIGGGFSRYSVDERWEIPHFEKMLYDNGPLLALCADAWAQTGDPLHARIVEETASWVLREMQAPEGGYFSSLDADSEGEEGKYYVWDRDEVKALLTPQESALALRRWGFDGPPNFEGRHWHAKIAAPLRDEDIPLLATARRKLFAAREQRIRPGRDDKVLTSWNALMIEGMAHAARVFERGEWLASAQRAMDFIRRTMWRDGRLLATAKDGRAHLDAYLDDHAFLLAALLELMQAEFRRDDLAFAVELADTLLARFEDRDAGGFFFTAHDHEALIHRPKSGHDNATPSGNGVAAHALQRLGHLLGDSRYLEAAEKTLRLYWPQIHRSATGFGSLLRALEEALTPPEIIILRGPVAQMREWQHALGAMPQRLVLALPNGIQGLPVTLAKPETGHVNAWVCRGVTCSAPTENLEELV</sequence>
<accession>W0SB31</accession>
<dbReference type="SUPFAM" id="SSF52833">
    <property type="entry name" value="Thioredoxin-like"/>
    <property type="match status" value="1"/>
</dbReference>
<reference evidence="2 3" key="1">
    <citation type="journal article" date="2014" name="Syst. Appl. Microbiol.">
        <title>Complete genomes of freshwater sulfur oxidizers Sulfuricella denitrificans skB26 and Sulfuritalea hydrogenivorans sk43H: genetic insights into the sulfur oxidation pathway of betaproteobacteria.</title>
        <authorList>
            <person name="Watanabe T."/>
            <person name="Kojima H."/>
            <person name="Fukui M."/>
        </authorList>
    </citation>
    <scope>NUCLEOTIDE SEQUENCE [LARGE SCALE GENOMIC DNA]</scope>
    <source>
        <strain evidence="2">DSM22779</strain>
    </source>
</reference>
<dbReference type="RefSeq" id="WP_041096499.1">
    <property type="nucleotide sequence ID" value="NZ_AP012547.1"/>
</dbReference>
<dbReference type="KEGG" id="shd:SUTH_00281"/>
<dbReference type="InterPro" id="IPR024705">
    <property type="entry name" value="Ssp411"/>
</dbReference>
<gene>
    <name evidence="2" type="ORF">SUTH_00281</name>
</gene>
<name>W0SB31_9PROT</name>
<dbReference type="GO" id="GO:0005975">
    <property type="term" value="P:carbohydrate metabolic process"/>
    <property type="evidence" value="ECO:0007669"/>
    <property type="project" value="InterPro"/>
</dbReference>
<proteinExistence type="predicted"/>
<protein>
    <recommendedName>
        <fullName evidence="1">Spermatogenesis-associated protein 20-like TRX domain-containing protein</fullName>
    </recommendedName>
</protein>
<dbReference type="STRING" id="1223802.SUTH_00281"/>
<feature type="domain" description="Spermatogenesis-associated protein 20-like TRX" evidence="1">
    <location>
        <begin position="6"/>
        <end position="167"/>
    </location>
</feature>
<organism evidence="2 3">
    <name type="scientific">Sulfuritalea hydrogenivorans sk43H</name>
    <dbReference type="NCBI Taxonomy" id="1223802"/>
    <lineage>
        <taxon>Bacteria</taxon>
        <taxon>Pseudomonadati</taxon>
        <taxon>Pseudomonadota</taxon>
        <taxon>Betaproteobacteria</taxon>
        <taxon>Nitrosomonadales</taxon>
        <taxon>Sterolibacteriaceae</taxon>
        <taxon>Sulfuritalea</taxon>
    </lineage>
</organism>
<dbReference type="Gene3D" id="3.40.30.10">
    <property type="entry name" value="Glutaredoxin"/>
    <property type="match status" value="1"/>
</dbReference>
<dbReference type="CDD" id="cd02955">
    <property type="entry name" value="SSP411"/>
    <property type="match status" value="1"/>
</dbReference>
<evidence type="ECO:0000259" key="1">
    <source>
        <dbReference type="Pfam" id="PF03190"/>
    </source>
</evidence>
<evidence type="ECO:0000313" key="2">
    <source>
        <dbReference type="EMBL" id="BAO28097.1"/>
    </source>
</evidence>
<dbReference type="AlphaFoldDB" id="W0SB31"/>
<dbReference type="HOGENOM" id="CLU_014051_4_1_4"/>
<dbReference type="PANTHER" id="PTHR42899">
    <property type="entry name" value="SPERMATOGENESIS-ASSOCIATED PROTEIN 20"/>
    <property type="match status" value="1"/>
</dbReference>
<dbReference type="Pfam" id="PF03190">
    <property type="entry name" value="Thioredox_DsbH"/>
    <property type="match status" value="1"/>
</dbReference>
<dbReference type="EMBL" id="AP012547">
    <property type="protein sequence ID" value="BAO28097.1"/>
    <property type="molecule type" value="Genomic_DNA"/>
</dbReference>
<dbReference type="InterPro" id="IPR008928">
    <property type="entry name" value="6-hairpin_glycosidase_sf"/>
</dbReference>
<keyword evidence="3" id="KW-1185">Reference proteome</keyword>
<dbReference type="PANTHER" id="PTHR42899:SF1">
    <property type="entry name" value="SPERMATOGENESIS-ASSOCIATED PROTEIN 20"/>
    <property type="match status" value="1"/>
</dbReference>
<dbReference type="InterPro" id="IPR004879">
    <property type="entry name" value="Ssp411-like_TRX"/>
</dbReference>
<dbReference type="Proteomes" id="UP000031637">
    <property type="component" value="Chromosome"/>
</dbReference>